<accession>A0A1T4VLD0</accession>
<dbReference type="InterPro" id="IPR000438">
    <property type="entry name" value="Acetyl_CoA_COase_Trfase_b_su"/>
</dbReference>
<dbReference type="Pfam" id="PF01039">
    <property type="entry name" value="Carboxyl_trans"/>
    <property type="match status" value="1"/>
</dbReference>
<evidence type="ECO:0000256" key="3">
    <source>
        <dbReference type="ARBA" id="ARBA00023098"/>
    </source>
</evidence>
<keyword evidence="3 4" id="KW-0443">Lipid metabolism</keyword>
<dbReference type="GO" id="GO:0003989">
    <property type="term" value="F:acetyl-CoA carboxylase activity"/>
    <property type="evidence" value="ECO:0007669"/>
    <property type="project" value="InterPro"/>
</dbReference>
<dbReference type="PRINTS" id="PR01070">
    <property type="entry name" value="ACCCTRFRASEB"/>
</dbReference>
<dbReference type="GO" id="GO:0016743">
    <property type="term" value="F:carboxyl- or carbamoyltransferase activity"/>
    <property type="evidence" value="ECO:0007669"/>
    <property type="project" value="UniProtKB-UniRule"/>
</dbReference>
<sequence>MLSEVFERKRIRWKKLNDIREKNNEKKKAVISAHRRISMICDNGEFKELDANLESNNPIDFPEYDEKRSELISKCHMKDAFVSAIGKIDGRKALIGAFDTRFLMGSMGTVVGEKIARLASKANKDKLPLIIFSASGGARMQEGLFSLMQMAKTSAAITKFKDNGGLFISVLTNPTTGGVSASFASLGDIIIAEPNALICFAGPRVIKQTIGEELPEGFQRSEFLLEHGMIDMIVPKEEMKDTLSKLLRLHSGKYVFE</sequence>
<evidence type="ECO:0000313" key="7">
    <source>
        <dbReference type="Proteomes" id="UP000190814"/>
    </source>
</evidence>
<dbReference type="UniPathway" id="UPA00655">
    <property type="reaction ID" value="UER00711"/>
</dbReference>
<dbReference type="RefSeq" id="WP_078766065.1">
    <property type="nucleotide sequence ID" value="NZ_FUXZ01000006.1"/>
</dbReference>
<evidence type="ECO:0000256" key="2">
    <source>
        <dbReference type="ARBA" id="ARBA00022679"/>
    </source>
</evidence>
<keyword evidence="2 4" id="KW-0808">Transferase</keyword>
<evidence type="ECO:0000256" key="4">
    <source>
        <dbReference type="HAMAP-Rule" id="MF_01395"/>
    </source>
</evidence>
<gene>
    <name evidence="4" type="primary">accD</name>
    <name evidence="6" type="ORF">SAMN02745111_01197</name>
</gene>
<comment type="similarity">
    <text evidence="4">Belongs to the AccD/PCCB family.</text>
</comment>
<keyword evidence="7" id="KW-1185">Reference proteome</keyword>
<dbReference type="PANTHER" id="PTHR42995:SF5">
    <property type="entry name" value="ACETYL-COENZYME A CARBOXYLASE CARBOXYL TRANSFERASE SUBUNIT BETA, CHLOROPLASTIC"/>
    <property type="match status" value="1"/>
</dbReference>
<dbReference type="EC" id="2.1.3.15" evidence="4"/>
<dbReference type="GO" id="GO:0005524">
    <property type="term" value="F:ATP binding"/>
    <property type="evidence" value="ECO:0007669"/>
    <property type="project" value="UniProtKB-KW"/>
</dbReference>
<evidence type="ECO:0000259" key="5">
    <source>
        <dbReference type="PROSITE" id="PS50980"/>
    </source>
</evidence>
<evidence type="ECO:0000256" key="1">
    <source>
        <dbReference type="ARBA" id="ARBA00022516"/>
    </source>
</evidence>
<name>A0A1T4VLD0_9FIRM</name>
<dbReference type="InterPro" id="IPR029045">
    <property type="entry name" value="ClpP/crotonase-like_dom_sf"/>
</dbReference>
<dbReference type="Gene3D" id="3.90.226.10">
    <property type="entry name" value="2-enoyl-CoA Hydratase, Chain A, domain 1"/>
    <property type="match status" value="1"/>
</dbReference>
<reference evidence="6 7" key="1">
    <citation type="submission" date="2017-02" db="EMBL/GenBank/DDBJ databases">
        <authorList>
            <person name="Peterson S.W."/>
        </authorList>
    </citation>
    <scope>NUCLEOTIDE SEQUENCE [LARGE SCALE GENOMIC DNA]</scope>
    <source>
        <strain evidence="6 7">ATCC 35992</strain>
    </source>
</reference>
<feature type="domain" description="CoA carboxyltransferase N-terminal" evidence="5">
    <location>
        <begin position="1"/>
        <end position="257"/>
    </location>
</feature>
<dbReference type="SUPFAM" id="SSF52096">
    <property type="entry name" value="ClpP/crotonase"/>
    <property type="match status" value="1"/>
</dbReference>
<organism evidence="6 7">
    <name type="scientific">Eubacterium uniforme</name>
    <dbReference type="NCBI Taxonomy" id="39495"/>
    <lineage>
        <taxon>Bacteria</taxon>
        <taxon>Bacillati</taxon>
        <taxon>Bacillota</taxon>
        <taxon>Clostridia</taxon>
        <taxon>Eubacteriales</taxon>
        <taxon>Eubacteriaceae</taxon>
        <taxon>Eubacterium</taxon>
    </lineage>
</organism>
<evidence type="ECO:0000313" key="6">
    <source>
        <dbReference type="EMBL" id="SKA65770.1"/>
    </source>
</evidence>
<dbReference type="PANTHER" id="PTHR42995">
    <property type="entry name" value="ACETYL-COENZYME A CARBOXYLASE CARBOXYL TRANSFERASE SUBUNIT BETA, CHLOROPLASTIC"/>
    <property type="match status" value="1"/>
</dbReference>
<dbReference type="InterPro" id="IPR034733">
    <property type="entry name" value="AcCoA_carboxyl_beta"/>
</dbReference>
<comment type="subunit">
    <text evidence="4">Acetyl-CoA carboxylase is a heterohexamer composed of biotin carboxyl carrier protein (AccB), biotin carboxylase (AccC) and two subunits each of ACCase subunit alpha (AccA) and ACCase subunit beta (AccD).</text>
</comment>
<protein>
    <recommendedName>
        <fullName evidence="4">Acetyl-coenzyme A carboxylase carboxyl transferase subunit beta</fullName>
        <shortName evidence="4">ACCase subunit beta</shortName>
        <shortName evidence="4">Acetyl-CoA carboxylase carboxyltransferase subunit beta</shortName>
        <ecNumber evidence="4">2.1.3.15</ecNumber>
    </recommendedName>
</protein>
<dbReference type="GO" id="GO:0006633">
    <property type="term" value="P:fatty acid biosynthetic process"/>
    <property type="evidence" value="ECO:0007669"/>
    <property type="project" value="UniProtKB-KW"/>
</dbReference>
<comment type="function">
    <text evidence="4">Component of the acetyl coenzyme A carboxylase (ACC) complex. Biotin carboxylase (BC) catalyzes the carboxylation of biotin on its carrier protein (BCCP) and then the CO(2) group is transferred by the transcarboxylase to acetyl-CoA to form malonyl-CoA.</text>
</comment>
<keyword evidence="4" id="KW-0963">Cytoplasm</keyword>
<proteinExistence type="inferred from homology"/>
<comment type="pathway">
    <text evidence="4">Lipid metabolism; malonyl-CoA biosynthesis; malonyl-CoA from acetyl-CoA: step 1/1.</text>
</comment>
<dbReference type="OrthoDB" id="9772975at2"/>
<dbReference type="GO" id="GO:2001295">
    <property type="term" value="P:malonyl-CoA biosynthetic process"/>
    <property type="evidence" value="ECO:0007669"/>
    <property type="project" value="UniProtKB-UniRule"/>
</dbReference>
<comment type="caution">
    <text evidence="4">Lacks conserved residue(s) required for the propagation of feature annotation.</text>
</comment>
<keyword evidence="4" id="KW-0275">Fatty acid biosynthesis</keyword>
<keyword evidence="4" id="KW-0547">Nucleotide-binding</keyword>
<dbReference type="AlphaFoldDB" id="A0A1T4VLD0"/>
<keyword evidence="1 4" id="KW-0444">Lipid biosynthesis</keyword>
<comment type="subcellular location">
    <subcellularLocation>
        <location evidence="4">Cytoplasm</location>
    </subcellularLocation>
</comment>
<dbReference type="InterPro" id="IPR011762">
    <property type="entry name" value="COA_CT_N"/>
</dbReference>
<comment type="catalytic activity">
    <reaction evidence="4">
        <text>N(6)-carboxybiotinyl-L-lysyl-[protein] + acetyl-CoA = N(6)-biotinyl-L-lysyl-[protein] + malonyl-CoA</text>
        <dbReference type="Rhea" id="RHEA:54728"/>
        <dbReference type="Rhea" id="RHEA-COMP:10505"/>
        <dbReference type="Rhea" id="RHEA-COMP:10506"/>
        <dbReference type="ChEBI" id="CHEBI:57288"/>
        <dbReference type="ChEBI" id="CHEBI:57384"/>
        <dbReference type="ChEBI" id="CHEBI:83144"/>
        <dbReference type="ChEBI" id="CHEBI:83145"/>
        <dbReference type="EC" id="2.1.3.15"/>
    </reaction>
</comment>
<dbReference type="HAMAP" id="MF_01395">
    <property type="entry name" value="AcetylCoA_CT_beta"/>
    <property type="match status" value="1"/>
</dbReference>
<dbReference type="GO" id="GO:0009317">
    <property type="term" value="C:acetyl-CoA carboxylase complex"/>
    <property type="evidence" value="ECO:0007669"/>
    <property type="project" value="InterPro"/>
</dbReference>
<dbReference type="STRING" id="39495.SAMN02745111_01197"/>
<dbReference type="Proteomes" id="UP000190814">
    <property type="component" value="Unassembled WGS sequence"/>
</dbReference>
<keyword evidence="4" id="KW-0067">ATP-binding</keyword>
<dbReference type="EMBL" id="FUXZ01000006">
    <property type="protein sequence ID" value="SKA65770.1"/>
    <property type="molecule type" value="Genomic_DNA"/>
</dbReference>
<dbReference type="PROSITE" id="PS50980">
    <property type="entry name" value="COA_CT_NTER"/>
    <property type="match status" value="1"/>
</dbReference>
<keyword evidence="4" id="KW-0276">Fatty acid metabolism</keyword>